<dbReference type="EMBL" id="JAUKTV010000011">
    <property type="protein sequence ID" value="KAK0724028.1"/>
    <property type="molecule type" value="Genomic_DNA"/>
</dbReference>
<evidence type="ECO:0000313" key="2">
    <source>
        <dbReference type="Proteomes" id="UP001172159"/>
    </source>
</evidence>
<name>A0AA40AY00_9PEZI</name>
<dbReference type="Proteomes" id="UP001172159">
    <property type="component" value="Unassembled WGS sequence"/>
</dbReference>
<accession>A0AA40AY00</accession>
<comment type="caution">
    <text evidence="1">The sequence shown here is derived from an EMBL/GenBank/DDBJ whole genome shotgun (WGS) entry which is preliminary data.</text>
</comment>
<proteinExistence type="predicted"/>
<protein>
    <submittedName>
        <fullName evidence="1">Uncharacterized protein</fullName>
    </submittedName>
</protein>
<evidence type="ECO:0000313" key="1">
    <source>
        <dbReference type="EMBL" id="KAK0724028.1"/>
    </source>
</evidence>
<dbReference type="AlphaFoldDB" id="A0AA40AY00"/>
<gene>
    <name evidence="1" type="ORF">B0T21DRAFT_453576</name>
</gene>
<reference evidence="1" key="1">
    <citation type="submission" date="2023-06" db="EMBL/GenBank/DDBJ databases">
        <title>Genome-scale phylogeny and comparative genomics of the fungal order Sordariales.</title>
        <authorList>
            <consortium name="Lawrence Berkeley National Laboratory"/>
            <person name="Hensen N."/>
            <person name="Bonometti L."/>
            <person name="Westerberg I."/>
            <person name="Brannstrom I.O."/>
            <person name="Guillou S."/>
            <person name="Cros-Aarteil S."/>
            <person name="Calhoun S."/>
            <person name="Haridas S."/>
            <person name="Kuo A."/>
            <person name="Mondo S."/>
            <person name="Pangilinan J."/>
            <person name="Riley R."/>
            <person name="Labutti K."/>
            <person name="Andreopoulos B."/>
            <person name="Lipzen A."/>
            <person name="Chen C."/>
            <person name="Yanf M."/>
            <person name="Daum C."/>
            <person name="Ng V."/>
            <person name="Clum A."/>
            <person name="Steindorff A."/>
            <person name="Ohm R."/>
            <person name="Martin F."/>
            <person name="Silar P."/>
            <person name="Natvig D."/>
            <person name="Lalanne C."/>
            <person name="Gautier V."/>
            <person name="Ament-Velasquez S.L."/>
            <person name="Kruys A."/>
            <person name="Hutchinson M.I."/>
            <person name="Powell A.J."/>
            <person name="Barry K."/>
            <person name="Miller A.N."/>
            <person name="Grigoriev I.V."/>
            <person name="Debuchy R."/>
            <person name="Gladieux P."/>
            <person name="Thoren M.H."/>
            <person name="Johannesson H."/>
        </authorList>
    </citation>
    <scope>NUCLEOTIDE SEQUENCE</scope>
    <source>
        <strain evidence="1">CBS 540.89</strain>
    </source>
</reference>
<organism evidence="1 2">
    <name type="scientific">Apiosordaria backusii</name>
    <dbReference type="NCBI Taxonomy" id="314023"/>
    <lineage>
        <taxon>Eukaryota</taxon>
        <taxon>Fungi</taxon>
        <taxon>Dikarya</taxon>
        <taxon>Ascomycota</taxon>
        <taxon>Pezizomycotina</taxon>
        <taxon>Sordariomycetes</taxon>
        <taxon>Sordariomycetidae</taxon>
        <taxon>Sordariales</taxon>
        <taxon>Lasiosphaeriaceae</taxon>
        <taxon>Apiosordaria</taxon>
    </lineage>
</organism>
<keyword evidence="2" id="KW-1185">Reference proteome</keyword>
<sequence length="87" mass="9598">MSLSSPSGLTHMPVLACASARRTGLPVDNLVTWFKPQDHRNHHDDLRSFPPSLRRKLAGVFQTIAAEIAAINNTMVDPVPPTDRNKI</sequence>